<gene>
    <name evidence="6" type="ORF">DIS24_g9673</name>
</gene>
<dbReference type="InterPro" id="IPR001466">
    <property type="entry name" value="Beta-lactam-related"/>
</dbReference>
<evidence type="ECO:0000313" key="6">
    <source>
        <dbReference type="EMBL" id="KAK0640114.1"/>
    </source>
</evidence>
<dbReference type="Proteomes" id="UP001175001">
    <property type="component" value="Unassembled WGS sequence"/>
</dbReference>
<keyword evidence="7" id="KW-1185">Reference proteome</keyword>
<keyword evidence="3" id="KW-0732">Signal</keyword>
<evidence type="ECO:0000259" key="4">
    <source>
        <dbReference type="Pfam" id="PF00144"/>
    </source>
</evidence>
<evidence type="ECO:0000256" key="1">
    <source>
        <dbReference type="ARBA" id="ARBA00038215"/>
    </source>
</evidence>
<organism evidence="6 7">
    <name type="scientific">Lasiodiplodia hormozganensis</name>
    <dbReference type="NCBI Taxonomy" id="869390"/>
    <lineage>
        <taxon>Eukaryota</taxon>
        <taxon>Fungi</taxon>
        <taxon>Dikarya</taxon>
        <taxon>Ascomycota</taxon>
        <taxon>Pezizomycotina</taxon>
        <taxon>Dothideomycetes</taxon>
        <taxon>Dothideomycetes incertae sedis</taxon>
        <taxon>Botryosphaeriales</taxon>
        <taxon>Botryosphaeriaceae</taxon>
        <taxon>Lasiodiplodia</taxon>
    </lineage>
</organism>
<reference evidence="6" key="1">
    <citation type="submission" date="2023-06" db="EMBL/GenBank/DDBJ databases">
        <title>Multi-omics analyses reveal the molecular pathogenesis toolkit of Lasiodiplodia hormozganensis, a cross-kingdom pathogen.</title>
        <authorList>
            <person name="Felix C."/>
            <person name="Meneses R."/>
            <person name="Goncalves M.F.M."/>
            <person name="Tilleman L."/>
            <person name="Duarte A.S."/>
            <person name="Jorrin-Novo J.V."/>
            <person name="Van De Peer Y."/>
            <person name="Deforce D."/>
            <person name="Van Nieuwerburgh F."/>
            <person name="Esteves A.C."/>
            <person name="Alves A."/>
        </authorList>
    </citation>
    <scope>NUCLEOTIDE SEQUENCE</scope>
    <source>
        <strain evidence="6">CBS 339.90</strain>
    </source>
</reference>
<feature type="domain" description="Peptidase S12 Pab87-related C-terminal" evidence="5">
    <location>
        <begin position="532"/>
        <end position="657"/>
    </location>
</feature>
<dbReference type="Gene3D" id="3.40.710.10">
    <property type="entry name" value="DD-peptidase/beta-lactamase superfamily"/>
    <property type="match status" value="1"/>
</dbReference>
<feature type="signal peptide" evidence="3">
    <location>
        <begin position="1"/>
        <end position="30"/>
    </location>
</feature>
<evidence type="ECO:0000259" key="5">
    <source>
        <dbReference type="Pfam" id="PF11954"/>
    </source>
</evidence>
<dbReference type="Pfam" id="PF00144">
    <property type="entry name" value="Beta-lactamase"/>
    <property type="match status" value="1"/>
</dbReference>
<feature type="compositionally biased region" description="Low complexity" evidence="2">
    <location>
        <begin position="53"/>
        <end position="62"/>
    </location>
</feature>
<dbReference type="AlphaFoldDB" id="A0AA40CK65"/>
<name>A0AA40CK65_9PEZI</name>
<evidence type="ECO:0000256" key="2">
    <source>
        <dbReference type="SAM" id="MobiDB-lite"/>
    </source>
</evidence>
<dbReference type="PANTHER" id="PTHR46825">
    <property type="entry name" value="D-ALANYL-D-ALANINE-CARBOXYPEPTIDASE/ENDOPEPTIDASE AMPH"/>
    <property type="match status" value="1"/>
</dbReference>
<feature type="region of interest" description="Disordered" evidence="2">
    <location>
        <begin position="392"/>
        <end position="412"/>
    </location>
</feature>
<evidence type="ECO:0000256" key="3">
    <source>
        <dbReference type="SAM" id="SignalP"/>
    </source>
</evidence>
<comment type="similarity">
    <text evidence="1">Belongs to the peptidase S12 family.</text>
</comment>
<dbReference type="InterPro" id="IPR012338">
    <property type="entry name" value="Beta-lactam/transpept-like"/>
</dbReference>
<proteinExistence type="inferred from homology"/>
<evidence type="ECO:0000313" key="7">
    <source>
        <dbReference type="Proteomes" id="UP001175001"/>
    </source>
</evidence>
<evidence type="ECO:0008006" key="8">
    <source>
        <dbReference type="Google" id="ProtNLM"/>
    </source>
</evidence>
<comment type="caution">
    <text evidence="6">The sequence shown here is derived from an EMBL/GenBank/DDBJ whole genome shotgun (WGS) entry which is preliminary data.</text>
</comment>
<dbReference type="PANTHER" id="PTHR46825:SF9">
    <property type="entry name" value="BETA-LACTAMASE-RELATED DOMAIN-CONTAINING PROTEIN"/>
    <property type="match status" value="1"/>
</dbReference>
<accession>A0AA40CK65</accession>
<dbReference type="SUPFAM" id="SSF56601">
    <property type="entry name" value="beta-lactamase/transpeptidase-like"/>
    <property type="match status" value="1"/>
</dbReference>
<feature type="compositionally biased region" description="Acidic residues" evidence="2">
    <location>
        <begin position="82"/>
        <end position="91"/>
    </location>
</feature>
<feature type="domain" description="Beta-lactamase-related" evidence="4">
    <location>
        <begin position="110"/>
        <end position="471"/>
    </location>
</feature>
<dbReference type="InterPro" id="IPR021860">
    <property type="entry name" value="Peptidase_S12_Pab87-rel_C"/>
</dbReference>
<feature type="chain" id="PRO_5041350422" description="Beta-lactamase/transpeptidase-like protein" evidence="3">
    <location>
        <begin position="31"/>
        <end position="661"/>
    </location>
</feature>
<dbReference type="InterPro" id="IPR050491">
    <property type="entry name" value="AmpC-like"/>
</dbReference>
<protein>
    <recommendedName>
        <fullName evidence="8">Beta-lactamase/transpeptidase-like protein</fullName>
    </recommendedName>
</protein>
<sequence>MRLFSAAAAQPRPELLLLISLAVSPLPLLGRCLAPPSFDGQSPHTSAARRFGQQQQQQFQQQEPVFETDGQRAGDYEQGSEGVDDDDDDDGWGDWLKEKYVVRDPFDEEFDRMVEETLEHWHVPGLSVAVVHGDYTFAKGYGKAILPDVPATPETLYYVGSTTKSFTAAAILLLIEDAQLQANNSASPHTLPPDLSLTTPVSTLIRDDFVLPDTYATSKATLEDLLTHRTGMPRHDLSLPGATAGLTLRDHVANLRHLPLTADLRSAWQYCNMMYLALAHVLEQLTSTTWSEFVRARLWAPLSMPHTYASLTDARAAAPHLLSAPYYWHNATRSFIREPYLPDAAALTGAGNVLSCVADYASYLRALLKRRPNPFATQDPFRQLRRAARAVVADPADSDDEEERGGGAHPPWTGPTLYGLGWMAQTYRVGGLRVYSHDGAVTGYAASMAYAPEAGWGVAVMANTEVRGNWAAERVVVRLVEGLVGTPVGERWDALAAFDGQWEKVRKNRAGARGVLYPDAPGRGEEGWVGLALPLEKYAGSYVSGGYGNFTFVVEEGGHGASPFEVDGVVADDATAHRRRHLHASVKDKLWAFTLCLEHVSGEFFMAWQGAVEEMPNGLFDDEMPFKARFEVGVSGKVERLHLAMEPKMGEDMIVFTRVDE</sequence>
<feature type="region of interest" description="Disordered" evidence="2">
    <location>
        <begin position="37"/>
        <end position="91"/>
    </location>
</feature>
<dbReference type="Pfam" id="PF11954">
    <property type="entry name" value="DUF3471"/>
    <property type="match status" value="1"/>
</dbReference>
<dbReference type="EMBL" id="JAUJDW010000089">
    <property type="protein sequence ID" value="KAK0640114.1"/>
    <property type="molecule type" value="Genomic_DNA"/>
</dbReference>